<protein>
    <submittedName>
        <fullName evidence="1">Uncharacterized protein</fullName>
    </submittedName>
</protein>
<dbReference type="AlphaFoldDB" id="A0A7J5TTT1"/>
<reference evidence="1 2" key="1">
    <citation type="submission" date="2019-10" db="EMBL/GenBank/DDBJ databases">
        <title>Rudanella paleaurantiibacter sp. nov., isolated from sludge.</title>
        <authorList>
            <person name="Xu S.Q."/>
        </authorList>
    </citation>
    <scope>NUCLEOTIDE SEQUENCE [LARGE SCALE GENOMIC DNA]</scope>
    <source>
        <strain evidence="1 2">HX-22-17</strain>
    </source>
</reference>
<evidence type="ECO:0000313" key="1">
    <source>
        <dbReference type="EMBL" id="KAB7727286.1"/>
    </source>
</evidence>
<evidence type="ECO:0000313" key="2">
    <source>
        <dbReference type="Proteomes" id="UP000488299"/>
    </source>
</evidence>
<accession>A0A7J5TTT1</accession>
<gene>
    <name evidence="1" type="ORF">F5984_21910</name>
</gene>
<organism evidence="1 2">
    <name type="scientific">Rudanella paleaurantiibacter</name>
    <dbReference type="NCBI Taxonomy" id="2614655"/>
    <lineage>
        <taxon>Bacteria</taxon>
        <taxon>Pseudomonadati</taxon>
        <taxon>Bacteroidota</taxon>
        <taxon>Cytophagia</taxon>
        <taxon>Cytophagales</taxon>
        <taxon>Cytophagaceae</taxon>
        <taxon>Rudanella</taxon>
    </lineage>
</organism>
<proteinExistence type="predicted"/>
<dbReference type="RefSeq" id="WP_152126364.1">
    <property type="nucleotide sequence ID" value="NZ_WELI01000011.1"/>
</dbReference>
<dbReference type="Proteomes" id="UP000488299">
    <property type="component" value="Unassembled WGS sequence"/>
</dbReference>
<dbReference type="EMBL" id="WELI01000011">
    <property type="protein sequence ID" value="KAB7727286.1"/>
    <property type="molecule type" value="Genomic_DNA"/>
</dbReference>
<comment type="caution">
    <text evidence="1">The sequence shown here is derived from an EMBL/GenBank/DDBJ whole genome shotgun (WGS) entry which is preliminary data.</text>
</comment>
<name>A0A7J5TTT1_9BACT</name>
<keyword evidence="2" id="KW-1185">Reference proteome</keyword>
<sequence length="76" mass="8435">MTIIFNYLFIATPTGFKTRLPVQLPNGTLFPKSMVLTPIDLQSVDMANWEGKHLNVTIREGVYLIHGLAVNPVPLA</sequence>